<sequence length="550" mass="62136">MTTVQPVGAASHAEADWTAINWQKVTTEVRRLQARIVKATQEGRYGKVKALQRLLTRSFSGKALAVRRVTENQGKRTSGVDRILWDTPAKKAGAMDALKQRGYRPKPLRRIYIPKKHGQQRPLGIPTMHDRAMQALYLLALAPIAETTADPNSYGFRTERSAADAREQCFIVLCRRTSAAWVLEGDIKACFDRISHDWLLNNVPLERAILQKWLCAGYMDQETWYPTTDGTPQGGIISPVLANLTLDGLERELLAAFPKTTTRGRAALINVIRYADDFIITGHSKELLETTVKPFVETFLYARGLELSKEKTHITHIQDGFDFLGYTMRKYGKTLLITPSKTSQHAFLTKIRSIIKANKALDAGKLVQLLNPIIRGWAAYHQHTVAKATFQSMSHAIFEALWRWAKRRHPHKPRHWIKAKYFQTVNGNNWAFTGKIDERMVHLVAIAAVPIRRHSKIKGAANPYDPAWEAYFEHRLGVKMAATLKGRRQLLYLWKQQDGLCPWCTQKITRLTGGTTITSSGVSMEDQTQQRTGCYSTLPAIGKSIANEDP</sequence>
<dbReference type="InterPro" id="IPR013597">
    <property type="entry name" value="Mat_intron_G2"/>
</dbReference>
<dbReference type="Proteomes" id="UP001428290">
    <property type="component" value="Unassembled WGS sequence"/>
</dbReference>
<dbReference type="EMBL" id="BAABRU010000042">
    <property type="protein sequence ID" value="GAA5531298.1"/>
    <property type="molecule type" value="Genomic_DNA"/>
</dbReference>
<evidence type="ECO:0000313" key="2">
    <source>
        <dbReference type="EMBL" id="GAA5531298.1"/>
    </source>
</evidence>
<dbReference type="PROSITE" id="PS50878">
    <property type="entry name" value="RT_POL"/>
    <property type="match status" value="1"/>
</dbReference>
<dbReference type="InterPro" id="IPR051083">
    <property type="entry name" value="GrpII_Intron_Splice-Mob/Def"/>
</dbReference>
<dbReference type="InterPro" id="IPR043502">
    <property type="entry name" value="DNA/RNA_pol_sf"/>
</dbReference>
<gene>
    <name evidence="2" type="ORF">Hgul01_05123</name>
</gene>
<dbReference type="InterPro" id="IPR025960">
    <property type="entry name" value="RVT_N"/>
</dbReference>
<dbReference type="Pfam" id="PF13655">
    <property type="entry name" value="RVT_N"/>
    <property type="match status" value="1"/>
</dbReference>
<evidence type="ECO:0000313" key="3">
    <source>
        <dbReference type="Proteomes" id="UP001428290"/>
    </source>
</evidence>
<comment type="caution">
    <text evidence="2">The sequence shown here is derived from an EMBL/GenBank/DDBJ whole genome shotgun (WGS) entry which is preliminary data.</text>
</comment>
<feature type="domain" description="Reverse transcriptase" evidence="1">
    <location>
        <begin position="94"/>
        <end position="328"/>
    </location>
</feature>
<dbReference type="InterPro" id="IPR000477">
    <property type="entry name" value="RT_dom"/>
</dbReference>
<dbReference type="PANTHER" id="PTHR34047:SF10">
    <property type="entry name" value="GROUP II INTRON-ASSOCIATED OPEN READING FRAME"/>
    <property type="match status" value="1"/>
</dbReference>
<proteinExistence type="predicted"/>
<evidence type="ECO:0000259" key="1">
    <source>
        <dbReference type="PROSITE" id="PS50878"/>
    </source>
</evidence>
<protein>
    <recommendedName>
        <fullName evidence="1">Reverse transcriptase domain-containing protein</fullName>
    </recommendedName>
</protein>
<dbReference type="Pfam" id="PF00078">
    <property type="entry name" value="RVT_1"/>
    <property type="match status" value="1"/>
</dbReference>
<reference evidence="2 3" key="1">
    <citation type="submission" date="2024-02" db="EMBL/GenBank/DDBJ databases">
        <title>Herpetosiphon gulosus NBRC 112829.</title>
        <authorList>
            <person name="Ichikawa N."/>
            <person name="Katano-Makiyama Y."/>
            <person name="Hidaka K."/>
        </authorList>
    </citation>
    <scope>NUCLEOTIDE SEQUENCE [LARGE SCALE GENOMIC DNA]</scope>
    <source>
        <strain evidence="2 3">NBRC 112829</strain>
    </source>
</reference>
<keyword evidence="3" id="KW-1185">Reference proteome</keyword>
<name>A0ABP9X8Y3_9CHLR</name>
<dbReference type="InterPro" id="IPR030931">
    <property type="entry name" value="Group_II_RT_mat"/>
</dbReference>
<accession>A0ABP9X8Y3</accession>
<dbReference type="PANTHER" id="PTHR34047">
    <property type="entry name" value="NUCLEAR INTRON MATURASE 1, MITOCHONDRIAL-RELATED"/>
    <property type="match status" value="1"/>
</dbReference>
<dbReference type="Pfam" id="PF08388">
    <property type="entry name" value="GIIM"/>
    <property type="match status" value="1"/>
</dbReference>
<dbReference type="NCBIfam" id="TIGR04416">
    <property type="entry name" value="group_II_RT_mat"/>
    <property type="match status" value="1"/>
</dbReference>
<dbReference type="SUPFAM" id="SSF56672">
    <property type="entry name" value="DNA/RNA polymerases"/>
    <property type="match status" value="1"/>
</dbReference>
<dbReference type="CDD" id="cd01651">
    <property type="entry name" value="RT_G2_intron"/>
    <property type="match status" value="1"/>
</dbReference>
<organism evidence="2 3">
    <name type="scientific">Herpetosiphon gulosus</name>
    <dbReference type="NCBI Taxonomy" id="1973496"/>
    <lineage>
        <taxon>Bacteria</taxon>
        <taxon>Bacillati</taxon>
        <taxon>Chloroflexota</taxon>
        <taxon>Chloroflexia</taxon>
        <taxon>Herpetosiphonales</taxon>
        <taxon>Herpetosiphonaceae</taxon>
        <taxon>Herpetosiphon</taxon>
    </lineage>
</organism>